<evidence type="ECO:0000256" key="2">
    <source>
        <dbReference type="ARBA" id="ARBA00022898"/>
    </source>
</evidence>
<protein>
    <recommendedName>
        <fullName evidence="4">Aminotransferase class V domain-containing protein</fullName>
    </recommendedName>
</protein>
<proteinExistence type="predicted"/>
<dbReference type="PANTHER" id="PTHR32328:SF0">
    <property type="entry name" value="L-SERYL-TRNA(SEC) SELENIUM TRANSFERASE"/>
    <property type="match status" value="1"/>
</dbReference>
<evidence type="ECO:0008006" key="4">
    <source>
        <dbReference type="Google" id="ProtNLM"/>
    </source>
</evidence>
<dbReference type="Pfam" id="PF03841">
    <property type="entry name" value="SelA"/>
    <property type="match status" value="1"/>
</dbReference>
<dbReference type="InterPro" id="IPR015421">
    <property type="entry name" value="PyrdxlP-dep_Trfase_major"/>
</dbReference>
<dbReference type="PANTHER" id="PTHR32328">
    <property type="entry name" value="L-SERYL-TRNA(SEC) SELENIUM TRANSFERASE"/>
    <property type="match status" value="1"/>
</dbReference>
<dbReference type="EMBL" id="BARU01020339">
    <property type="protein sequence ID" value="GAH48400.1"/>
    <property type="molecule type" value="Genomic_DNA"/>
</dbReference>
<accession>X1GU54</accession>
<evidence type="ECO:0000313" key="3">
    <source>
        <dbReference type="EMBL" id="GAH48400.1"/>
    </source>
</evidence>
<gene>
    <name evidence="3" type="ORF">S03H2_33419</name>
</gene>
<feature type="non-terminal residue" evidence="3">
    <location>
        <position position="1"/>
    </location>
</feature>
<keyword evidence="2" id="KW-0663">Pyridoxal phosphate</keyword>
<dbReference type="InterPro" id="IPR018319">
    <property type="entry name" value="SelA-like"/>
</dbReference>
<evidence type="ECO:0000256" key="1">
    <source>
        <dbReference type="ARBA" id="ARBA00001933"/>
    </source>
</evidence>
<dbReference type="SUPFAM" id="SSF53383">
    <property type="entry name" value="PLP-dependent transferases"/>
    <property type="match status" value="1"/>
</dbReference>
<dbReference type="Gene3D" id="3.40.640.10">
    <property type="entry name" value="Type I PLP-dependent aspartate aminotransferase-like (Major domain)"/>
    <property type="match status" value="1"/>
</dbReference>
<comment type="caution">
    <text evidence="3">The sequence shown here is derived from an EMBL/GenBank/DDBJ whole genome shotgun (WGS) entry which is preliminary data.</text>
</comment>
<dbReference type="GO" id="GO:0004125">
    <property type="term" value="F:L-seryl-tRNA(Sec) selenium transferase activity"/>
    <property type="evidence" value="ECO:0007669"/>
    <property type="project" value="TreeGrafter"/>
</dbReference>
<name>X1GU54_9ZZZZ</name>
<sequence length="277" mass="30561">NNIIIQKVHKCEYNNSFAVAGANLVYIGTEKDCIPKELEAAINGKTAALAFCIEGDDKGLSLRKVVEIARAHDVPLIVDAASELPPRSNLKRYIAEGADLVAFSGGKGILGPSDTGILCGRRDLIKLATVQMLPFTGIGRGAKVDRTQIIGMLEALRIFLEEDEETRFEGWMTKAQWIAKELDKLPMVSGKEVDVDKRKRGVRVLITLNERVPSTADVVFNLRKGNPSIWVNHPASFHAHWEKPNPNKISINTRMLKDGEEKIIVSALKKMLGRKVG</sequence>
<dbReference type="AlphaFoldDB" id="X1GU54"/>
<organism evidence="3">
    <name type="scientific">marine sediment metagenome</name>
    <dbReference type="NCBI Taxonomy" id="412755"/>
    <lineage>
        <taxon>unclassified sequences</taxon>
        <taxon>metagenomes</taxon>
        <taxon>ecological metagenomes</taxon>
    </lineage>
</organism>
<reference evidence="3" key="1">
    <citation type="journal article" date="2014" name="Front. Microbiol.">
        <title>High frequency of phylogenetically diverse reductive dehalogenase-homologous genes in deep subseafloor sedimentary metagenomes.</title>
        <authorList>
            <person name="Kawai M."/>
            <person name="Futagami T."/>
            <person name="Toyoda A."/>
            <person name="Takaki Y."/>
            <person name="Nishi S."/>
            <person name="Hori S."/>
            <person name="Arai W."/>
            <person name="Tsubouchi T."/>
            <person name="Morono Y."/>
            <person name="Uchiyama I."/>
            <person name="Ito T."/>
            <person name="Fujiyama A."/>
            <person name="Inagaki F."/>
            <person name="Takami H."/>
        </authorList>
    </citation>
    <scope>NUCLEOTIDE SEQUENCE</scope>
    <source>
        <strain evidence="3">Expedition CK06-06</strain>
    </source>
</reference>
<dbReference type="InterPro" id="IPR015424">
    <property type="entry name" value="PyrdxlP-dep_Trfase"/>
</dbReference>
<comment type="cofactor">
    <cofactor evidence="1">
        <name>pyridoxal 5'-phosphate</name>
        <dbReference type="ChEBI" id="CHEBI:597326"/>
    </cofactor>
</comment>